<dbReference type="EnsemblPlants" id="QL05p020603:mrna">
    <property type="protein sequence ID" value="QL05p020603:mrna:CDS:1"/>
    <property type="gene ID" value="QL05p020603"/>
</dbReference>
<dbReference type="AlphaFoldDB" id="A0A7N2LNF6"/>
<reference evidence="2" key="2">
    <citation type="submission" date="2021-01" db="UniProtKB">
        <authorList>
            <consortium name="EnsemblPlants"/>
        </authorList>
    </citation>
    <scope>IDENTIFICATION</scope>
</reference>
<protein>
    <recommendedName>
        <fullName evidence="1">RNase H type-1 domain-containing protein</fullName>
    </recommendedName>
</protein>
<dbReference type="Proteomes" id="UP000594261">
    <property type="component" value="Chromosome 5"/>
</dbReference>
<accession>A0A7N2LNF6</accession>
<dbReference type="Pfam" id="PF13456">
    <property type="entry name" value="RVT_3"/>
    <property type="match status" value="1"/>
</dbReference>
<sequence>MWKPPACGDIKTDYDGATFDDTGEAGIGVVVRLDSGEVFAALSEKIPLPSSIEVLEALAAHRATQFVVELAYSIRFLKGIQSLSIRHSQLTHLLAQVLGILSKTHCLLQVLLEFITSLILGGSVIQLLVP</sequence>
<organism evidence="2 3">
    <name type="scientific">Quercus lobata</name>
    <name type="common">Valley oak</name>
    <dbReference type="NCBI Taxonomy" id="97700"/>
    <lineage>
        <taxon>Eukaryota</taxon>
        <taxon>Viridiplantae</taxon>
        <taxon>Streptophyta</taxon>
        <taxon>Embryophyta</taxon>
        <taxon>Tracheophyta</taxon>
        <taxon>Spermatophyta</taxon>
        <taxon>Magnoliopsida</taxon>
        <taxon>eudicotyledons</taxon>
        <taxon>Gunneridae</taxon>
        <taxon>Pentapetalae</taxon>
        <taxon>rosids</taxon>
        <taxon>fabids</taxon>
        <taxon>Fagales</taxon>
        <taxon>Fagaceae</taxon>
        <taxon>Quercus</taxon>
    </lineage>
</organism>
<keyword evidence="3" id="KW-1185">Reference proteome</keyword>
<dbReference type="InterPro" id="IPR002156">
    <property type="entry name" value="RNaseH_domain"/>
</dbReference>
<dbReference type="GO" id="GO:0004523">
    <property type="term" value="F:RNA-DNA hybrid ribonuclease activity"/>
    <property type="evidence" value="ECO:0007669"/>
    <property type="project" value="InterPro"/>
</dbReference>
<proteinExistence type="predicted"/>
<reference evidence="2 3" key="1">
    <citation type="journal article" date="2016" name="G3 (Bethesda)">
        <title>First Draft Assembly and Annotation of the Genome of a California Endemic Oak Quercus lobata Nee (Fagaceae).</title>
        <authorList>
            <person name="Sork V.L."/>
            <person name="Fitz-Gibbon S.T."/>
            <person name="Puiu D."/>
            <person name="Crepeau M."/>
            <person name="Gugger P.F."/>
            <person name="Sherman R."/>
            <person name="Stevens K."/>
            <person name="Langley C.H."/>
            <person name="Pellegrini M."/>
            <person name="Salzberg S.L."/>
        </authorList>
    </citation>
    <scope>NUCLEOTIDE SEQUENCE [LARGE SCALE GENOMIC DNA]</scope>
    <source>
        <strain evidence="2 3">cv. SW786</strain>
    </source>
</reference>
<dbReference type="InParanoid" id="A0A7N2LNF6"/>
<evidence type="ECO:0000313" key="3">
    <source>
        <dbReference type="Proteomes" id="UP000594261"/>
    </source>
</evidence>
<name>A0A7N2LNF6_QUELO</name>
<dbReference type="GO" id="GO:0003676">
    <property type="term" value="F:nucleic acid binding"/>
    <property type="evidence" value="ECO:0007669"/>
    <property type="project" value="InterPro"/>
</dbReference>
<feature type="domain" description="RNase H type-1" evidence="1">
    <location>
        <begin position="13"/>
        <end position="72"/>
    </location>
</feature>
<evidence type="ECO:0000259" key="1">
    <source>
        <dbReference type="Pfam" id="PF13456"/>
    </source>
</evidence>
<dbReference type="Gramene" id="QL05p020603:mrna">
    <property type="protein sequence ID" value="QL05p020603:mrna:CDS:1"/>
    <property type="gene ID" value="QL05p020603"/>
</dbReference>
<dbReference type="EMBL" id="LRBV02000005">
    <property type="status" value="NOT_ANNOTATED_CDS"/>
    <property type="molecule type" value="Genomic_DNA"/>
</dbReference>
<evidence type="ECO:0000313" key="2">
    <source>
        <dbReference type="EnsemblPlants" id="QL05p020603:mrna:CDS:1"/>
    </source>
</evidence>